<dbReference type="GO" id="GO:0032259">
    <property type="term" value="P:methylation"/>
    <property type="evidence" value="ECO:0007669"/>
    <property type="project" value="UniProtKB-KW"/>
</dbReference>
<feature type="domain" description="SET" evidence="9">
    <location>
        <begin position="319"/>
        <end position="434"/>
    </location>
</feature>
<evidence type="ECO:0000256" key="4">
    <source>
        <dbReference type="ARBA" id="ARBA00022603"/>
    </source>
</evidence>
<evidence type="ECO:0000313" key="12">
    <source>
        <dbReference type="Proteomes" id="UP000265618"/>
    </source>
</evidence>
<evidence type="ECO:0000256" key="8">
    <source>
        <dbReference type="SAM" id="MobiDB-lite"/>
    </source>
</evidence>
<dbReference type="GO" id="GO:0008168">
    <property type="term" value="F:methyltransferase activity"/>
    <property type="evidence" value="ECO:0007669"/>
    <property type="project" value="UniProtKB-KW"/>
</dbReference>
<keyword evidence="4" id="KW-0489">Methyltransferase</keyword>
<dbReference type="EMBL" id="BDIP01000089">
    <property type="protein sequence ID" value="GIQ80007.1"/>
    <property type="molecule type" value="Genomic_DNA"/>
</dbReference>
<keyword evidence="12" id="KW-1185">Reference proteome</keyword>
<keyword evidence="6" id="KW-0949">S-adenosyl-L-methionine</keyword>
<dbReference type="Pfam" id="PF00856">
    <property type="entry name" value="SET"/>
    <property type="match status" value="1"/>
</dbReference>
<dbReference type="InterPro" id="IPR003616">
    <property type="entry name" value="Post-SET_dom"/>
</dbReference>
<feature type="compositionally biased region" description="Acidic residues" evidence="8">
    <location>
        <begin position="40"/>
        <end position="50"/>
    </location>
</feature>
<dbReference type="Gene3D" id="2.170.270.10">
    <property type="entry name" value="SET domain"/>
    <property type="match status" value="1"/>
</dbReference>
<dbReference type="InterPro" id="IPR046341">
    <property type="entry name" value="SET_dom_sf"/>
</dbReference>
<dbReference type="SMART" id="SM00317">
    <property type="entry name" value="SET"/>
    <property type="match status" value="1"/>
</dbReference>
<dbReference type="GO" id="GO:0005694">
    <property type="term" value="C:chromosome"/>
    <property type="evidence" value="ECO:0007669"/>
    <property type="project" value="UniProtKB-SubCell"/>
</dbReference>
<evidence type="ECO:0000313" key="11">
    <source>
        <dbReference type="EMBL" id="GIQ80007.1"/>
    </source>
</evidence>
<dbReference type="InterPro" id="IPR050777">
    <property type="entry name" value="SET2_Histone-Lys_MeTrsfase"/>
</dbReference>
<reference evidence="11 12" key="1">
    <citation type="journal article" date="2018" name="PLoS ONE">
        <title>The draft genome of Kipferlia bialata reveals reductive genome evolution in fornicate parasites.</title>
        <authorList>
            <person name="Tanifuji G."/>
            <person name="Takabayashi S."/>
            <person name="Kume K."/>
            <person name="Takagi M."/>
            <person name="Nakayama T."/>
            <person name="Kamikawa R."/>
            <person name="Inagaki Y."/>
            <person name="Hashimoto T."/>
        </authorList>
    </citation>
    <scope>NUCLEOTIDE SEQUENCE [LARGE SCALE GENOMIC DNA]</scope>
    <source>
        <strain evidence="11">NY0173</strain>
    </source>
</reference>
<evidence type="ECO:0000256" key="5">
    <source>
        <dbReference type="ARBA" id="ARBA00022679"/>
    </source>
</evidence>
<evidence type="ECO:0000256" key="6">
    <source>
        <dbReference type="ARBA" id="ARBA00022691"/>
    </source>
</evidence>
<feature type="compositionally biased region" description="Low complexity" evidence="8">
    <location>
        <begin position="135"/>
        <end position="148"/>
    </location>
</feature>
<accession>A0A9K3GER7</accession>
<evidence type="ECO:0008006" key="13">
    <source>
        <dbReference type="Google" id="ProtNLM"/>
    </source>
</evidence>
<organism evidence="11 12">
    <name type="scientific">Kipferlia bialata</name>
    <dbReference type="NCBI Taxonomy" id="797122"/>
    <lineage>
        <taxon>Eukaryota</taxon>
        <taxon>Metamonada</taxon>
        <taxon>Carpediemonas-like organisms</taxon>
        <taxon>Kipferlia</taxon>
    </lineage>
</organism>
<evidence type="ECO:0000256" key="7">
    <source>
        <dbReference type="ARBA" id="ARBA00023242"/>
    </source>
</evidence>
<name>A0A9K3GER7_9EUKA</name>
<evidence type="ECO:0000259" key="10">
    <source>
        <dbReference type="PROSITE" id="PS50868"/>
    </source>
</evidence>
<dbReference type="Proteomes" id="UP000265618">
    <property type="component" value="Unassembled WGS sequence"/>
</dbReference>
<keyword evidence="7" id="KW-0539">Nucleus</keyword>
<evidence type="ECO:0000256" key="1">
    <source>
        <dbReference type="ARBA" id="ARBA00004123"/>
    </source>
</evidence>
<dbReference type="GO" id="GO:0005634">
    <property type="term" value="C:nucleus"/>
    <property type="evidence" value="ECO:0007669"/>
    <property type="project" value="UniProtKB-SubCell"/>
</dbReference>
<dbReference type="OrthoDB" id="308383at2759"/>
<comment type="subcellular location">
    <subcellularLocation>
        <location evidence="2">Chromosome</location>
    </subcellularLocation>
    <subcellularLocation>
        <location evidence="1">Nucleus</location>
    </subcellularLocation>
</comment>
<proteinExistence type="predicted"/>
<keyword evidence="5" id="KW-0808">Transferase</keyword>
<dbReference type="PROSITE" id="PS50280">
    <property type="entry name" value="SET"/>
    <property type="match status" value="1"/>
</dbReference>
<dbReference type="InterPro" id="IPR001214">
    <property type="entry name" value="SET_dom"/>
</dbReference>
<evidence type="ECO:0000259" key="9">
    <source>
        <dbReference type="PROSITE" id="PS50280"/>
    </source>
</evidence>
<sequence length="457" mass="50755">MEGMDAASLKLILEIQRADRYSRGRTRRHAKPYWEREEPSAEDSIPEVEETPQATSKKLSHRQTLARAPPAKSSKTPAVKRRKPKKAPVKKRPANKPPTVTVLPESEDTDLEYSISTPSIPEADSSASPAFAPLSHSPSRSESSVSQSLPRAPVNVVEALRRVPVKDLLDRKRLNFLPRLTPPPPSYYCIPGAHLMLRNQQLIAESLRRQPNPVTNPFQSPAKAVSAPVYPATCYDGHPKAVPMVHNDYAGCIPSQTCGRTTTVQDHPRDIPALLDCHRTLTQRALLSTLVVRNCLDGAMDVVDTKHRFNPPVMYRHEEGIAVARSGIAGFGVFALAPIPKNTLLCEYSGDMYSEGLGDALEHCYHNIVGINSTYMFRTPSRALIDATMSGNEARFINHSCQPCARSRNLFRDYVGIYSEEPIEAGAEITYDYKVSSDAPELREKCYCGTPNCRQWL</sequence>
<gene>
    <name evidence="11" type="ORF">KIPB_000727</name>
</gene>
<comment type="caution">
    <text evidence="11">The sequence shown here is derived from an EMBL/GenBank/DDBJ whole genome shotgun (WGS) entry which is preliminary data.</text>
</comment>
<dbReference type="SUPFAM" id="SSF82199">
    <property type="entry name" value="SET domain"/>
    <property type="match status" value="1"/>
</dbReference>
<evidence type="ECO:0000256" key="2">
    <source>
        <dbReference type="ARBA" id="ARBA00004286"/>
    </source>
</evidence>
<protein>
    <recommendedName>
        <fullName evidence="13">SET domain-containing protein</fullName>
    </recommendedName>
</protein>
<evidence type="ECO:0000256" key="3">
    <source>
        <dbReference type="ARBA" id="ARBA00022454"/>
    </source>
</evidence>
<feature type="region of interest" description="Disordered" evidence="8">
    <location>
        <begin position="16"/>
        <end position="149"/>
    </location>
</feature>
<feature type="domain" description="Post-SET" evidence="10">
    <location>
        <begin position="442"/>
        <end position="457"/>
    </location>
</feature>
<keyword evidence="3" id="KW-0158">Chromosome</keyword>
<dbReference type="PROSITE" id="PS50868">
    <property type="entry name" value="POST_SET"/>
    <property type="match status" value="1"/>
</dbReference>
<feature type="compositionally biased region" description="Basic residues" evidence="8">
    <location>
        <begin position="78"/>
        <end position="94"/>
    </location>
</feature>
<dbReference type="PANTHER" id="PTHR22884">
    <property type="entry name" value="SET DOMAIN PROTEINS"/>
    <property type="match status" value="1"/>
</dbReference>
<dbReference type="AlphaFoldDB" id="A0A9K3GER7"/>